<organism evidence="1 2">
    <name type="scientific">Actinoallomurus acaciae</name>
    <dbReference type="NCBI Taxonomy" id="502577"/>
    <lineage>
        <taxon>Bacteria</taxon>
        <taxon>Bacillati</taxon>
        <taxon>Actinomycetota</taxon>
        <taxon>Actinomycetes</taxon>
        <taxon>Streptosporangiales</taxon>
        <taxon>Thermomonosporaceae</taxon>
        <taxon>Actinoallomurus</taxon>
    </lineage>
</organism>
<accession>A0ABV5YHF5</accession>
<keyword evidence="2" id="KW-1185">Reference proteome</keyword>
<dbReference type="RefSeq" id="WP_378204127.1">
    <property type="nucleotide sequence ID" value="NZ_JBHLZP010000140.1"/>
</dbReference>
<proteinExistence type="predicted"/>
<reference evidence="1 2" key="1">
    <citation type="submission" date="2024-09" db="EMBL/GenBank/DDBJ databases">
        <authorList>
            <person name="Sun Q."/>
            <person name="Mori K."/>
        </authorList>
    </citation>
    <scope>NUCLEOTIDE SEQUENCE [LARGE SCALE GENOMIC DNA]</scope>
    <source>
        <strain evidence="1 2">TBRC 0563</strain>
    </source>
</reference>
<protein>
    <recommendedName>
        <fullName evidence="3">Class I SAM-dependent methyltransferase</fullName>
    </recommendedName>
</protein>
<dbReference type="EMBL" id="JBHLZP010000140">
    <property type="protein sequence ID" value="MFB9834470.1"/>
    <property type="molecule type" value="Genomic_DNA"/>
</dbReference>
<evidence type="ECO:0008006" key="3">
    <source>
        <dbReference type="Google" id="ProtNLM"/>
    </source>
</evidence>
<evidence type="ECO:0000313" key="1">
    <source>
        <dbReference type="EMBL" id="MFB9834470.1"/>
    </source>
</evidence>
<name>A0ABV5YHF5_9ACTN</name>
<evidence type="ECO:0000313" key="2">
    <source>
        <dbReference type="Proteomes" id="UP001589627"/>
    </source>
</evidence>
<gene>
    <name evidence="1" type="ORF">ACFFNX_20005</name>
</gene>
<sequence>MVGLTWVPGTCCWTSVAADCAMNRERSLSGSNGHGRTHAPGARPTPVRWLDLCCERGRARLVAERVLAERVQIVGFDLADSFSPALRLTEWVPDGRFDLITRLHGPQYGWAR</sequence>
<dbReference type="Proteomes" id="UP001589627">
    <property type="component" value="Unassembled WGS sequence"/>
</dbReference>
<comment type="caution">
    <text evidence="1">The sequence shown here is derived from an EMBL/GenBank/DDBJ whole genome shotgun (WGS) entry which is preliminary data.</text>
</comment>